<dbReference type="AlphaFoldDB" id="A0AAV2IBQ6"/>
<dbReference type="PANTHER" id="PTHR34203">
    <property type="entry name" value="METHYLTRANSFERASE, FKBM FAMILY PROTEIN"/>
    <property type="match status" value="1"/>
</dbReference>
<accession>A0AAV2IBQ6</accession>
<dbReference type="SUPFAM" id="SSF53335">
    <property type="entry name" value="S-adenosyl-L-methionine-dependent methyltransferases"/>
    <property type="match status" value="1"/>
</dbReference>
<dbReference type="PANTHER" id="PTHR34203:SF15">
    <property type="entry name" value="SLL1173 PROTEIN"/>
    <property type="match status" value="1"/>
</dbReference>
<keyword evidence="2" id="KW-1185">Reference proteome</keyword>
<reference evidence="1 2" key="1">
    <citation type="submission" date="2024-04" db="EMBL/GenBank/DDBJ databases">
        <authorList>
            <consortium name="Genoscope - CEA"/>
            <person name="William W."/>
        </authorList>
    </citation>
    <scope>NUCLEOTIDE SEQUENCE [LARGE SCALE GENOMIC DNA]</scope>
</reference>
<dbReference type="EMBL" id="CAXITT010000466">
    <property type="protein sequence ID" value="CAL1542025.1"/>
    <property type="molecule type" value="Genomic_DNA"/>
</dbReference>
<evidence type="ECO:0008006" key="3">
    <source>
        <dbReference type="Google" id="ProtNLM"/>
    </source>
</evidence>
<protein>
    <recommendedName>
        <fullName evidence="3">tRNA(Phe) (4-demethylwyosine(37)-C(7)) aminocarboxypropyltransferase</fullName>
    </recommendedName>
</protein>
<organism evidence="1 2">
    <name type="scientific">Lymnaea stagnalis</name>
    <name type="common">Great pond snail</name>
    <name type="synonym">Helix stagnalis</name>
    <dbReference type="NCBI Taxonomy" id="6523"/>
    <lineage>
        <taxon>Eukaryota</taxon>
        <taxon>Metazoa</taxon>
        <taxon>Spiralia</taxon>
        <taxon>Lophotrochozoa</taxon>
        <taxon>Mollusca</taxon>
        <taxon>Gastropoda</taxon>
        <taxon>Heterobranchia</taxon>
        <taxon>Euthyneura</taxon>
        <taxon>Panpulmonata</taxon>
        <taxon>Hygrophila</taxon>
        <taxon>Lymnaeoidea</taxon>
        <taxon>Lymnaeidae</taxon>
        <taxon>Lymnaea</taxon>
    </lineage>
</organism>
<dbReference type="Proteomes" id="UP001497497">
    <property type="component" value="Unassembled WGS sequence"/>
</dbReference>
<name>A0AAV2IBQ6_LYMST</name>
<dbReference type="Gene3D" id="3.40.50.150">
    <property type="entry name" value="Vaccinia Virus protein VP39"/>
    <property type="match status" value="1"/>
</dbReference>
<evidence type="ECO:0000313" key="1">
    <source>
        <dbReference type="EMBL" id="CAL1542025.1"/>
    </source>
</evidence>
<dbReference type="InterPro" id="IPR052514">
    <property type="entry name" value="SAM-dependent_MTase"/>
</dbReference>
<comment type="caution">
    <text evidence="1">The sequence shown here is derived from an EMBL/GenBank/DDBJ whole genome shotgun (WGS) entry which is preliminary data.</text>
</comment>
<proteinExistence type="predicted"/>
<evidence type="ECO:0000313" key="2">
    <source>
        <dbReference type="Proteomes" id="UP001497497"/>
    </source>
</evidence>
<dbReference type="InterPro" id="IPR029063">
    <property type="entry name" value="SAM-dependent_MTases_sf"/>
</dbReference>
<gene>
    <name evidence="1" type="ORF">GSLYS_00015631001</name>
</gene>
<sequence length="199" mass="22074">MLWEGDLVYQMNLALQVHTNLLLVDLGCRIGVYSVWAAAVGRPVLAAESDPTYITLMQKTIRANGLDSYITLLANSLSDSRQQATGPTQQPVTKRGMDKFLVHSICLDDLTPLVAGIAVYLRMDARYGHPRVFSCASVFFRAVSVKIIQMEWVGHSGANRDLIAEIMTGYGYTMSTRSTVQTVENMKDSKDVFFLRTSS</sequence>